<name>A0A1Y0IMB9_9BACL</name>
<protein>
    <submittedName>
        <fullName evidence="1">Uncharacterized protein</fullName>
    </submittedName>
</protein>
<reference evidence="2" key="1">
    <citation type="submission" date="2017-05" db="EMBL/GenBank/DDBJ databases">
        <authorList>
            <person name="Sung H."/>
        </authorList>
    </citation>
    <scope>NUCLEOTIDE SEQUENCE [LARGE SCALE GENOMIC DNA]</scope>
    <source>
        <strain evidence="2">AR23208</strain>
    </source>
</reference>
<dbReference type="AlphaFoldDB" id="A0A1Y0IMB9"/>
<keyword evidence="2" id="KW-1185">Reference proteome</keyword>
<evidence type="ECO:0000313" key="1">
    <source>
        <dbReference type="EMBL" id="ARU61658.1"/>
    </source>
</evidence>
<sequence>MQHKPHLELVTGAEAAEQLKQFPVPVSTGLFHIPNQLTWPLLVPQGGLKVTLEPDNKDKQLTYGLVTGIIAFEENFYLVGRVDYAYGEAEYTTQFRLDWSEDKTLIESIAELGILGLTDKMPPKLSGKDEMVEHLTRVTTFVCQFDATELHRLKIQMIRMQEQAKTTRH</sequence>
<accession>A0A1Y0IMB9</accession>
<dbReference type="RefSeq" id="WP_087457037.1">
    <property type="nucleotide sequence ID" value="NZ_CP021434.1"/>
</dbReference>
<organism evidence="1 2">
    <name type="scientific">Tumebacillus avium</name>
    <dbReference type="NCBI Taxonomy" id="1903704"/>
    <lineage>
        <taxon>Bacteria</taxon>
        <taxon>Bacillati</taxon>
        <taxon>Bacillota</taxon>
        <taxon>Bacilli</taxon>
        <taxon>Bacillales</taxon>
        <taxon>Alicyclobacillaceae</taxon>
        <taxon>Tumebacillus</taxon>
    </lineage>
</organism>
<dbReference type="EMBL" id="CP021434">
    <property type="protein sequence ID" value="ARU61658.1"/>
    <property type="molecule type" value="Genomic_DNA"/>
</dbReference>
<dbReference type="KEGG" id="tum:CBW65_11995"/>
<evidence type="ECO:0000313" key="2">
    <source>
        <dbReference type="Proteomes" id="UP000195437"/>
    </source>
</evidence>
<gene>
    <name evidence="1" type="ORF">CBW65_11995</name>
</gene>
<proteinExistence type="predicted"/>
<dbReference type="Proteomes" id="UP000195437">
    <property type="component" value="Chromosome"/>
</dbReference>
<dbReference type="OrthoDB" id="2381170at2"/>